<keyword evidence="2" id="KW-1185">Reference proteome</keyword>
<gene>
    <name evidence="1" type="ORF">BDN72DRAFT_802228</name>
</gene>
<name>A0ACD3AFD9_9AGAR</name>
<proteinExistence type="predicted"/>
<organism evidence="1 2">
    <name type="scientific">Pluteus cervinus</name>
    <dbReference type="NCBI Taxonomy" id="181527"/>
    <lineage>
        <taxon>Eukaryota</taxon>
        <taxon>Fungi</taxon>
        <taxon>Dikarya</taxon>
        <taxon>Basidiomycota</taxon>
        <taxon>Agaricomycotina</taxon>
        <taxon>Agaricomycetes</taxon>
        <taxon>Agaricomycetidae</taxon>
        <taxon>Agaricales</taxon>
        <taxon>Pluteineae</taxon>
        <taxon>Pluteaceae</taxon>
        <taxon>Pluteus</taxon>
    </lineage>
</organism>
<evidence type="ECO:0000313" key="2">
    <source>
        <dbReference type="Proteomes" id="UP000308600"/>
    </source>
</evidence>
<protein>
    <submittedName>
        <fullName evidence="1">Efflux transporter</fullName>
    </submittedName>
</protein>
<accession>A0ACD3AFD9</accession>
<sequence>MVPPSSLPSPGLFKPICLIATCTMAMLVNVINITCVSISLPVIGRELGIVETQLQWLVSAYALSSGCLLLVFGRLADLYGRKRVFIAGSSWLAIFSLACGFAPGSLSLQVLRGLQGVGAAASMPSSLGILAYSFPLGQKMRPVAFTTFAAGAPLGAVIGMAIGATLTQLSRPSWRSNFYLSSALTVFYIIIGIFTIDPDELSHETDRRVDWLGAALVTAGLVLIVFVLSDGEIAPQKWATPYVIACLLLGVILLGAFLFWQHYLESLQHTDKVSSSFLTPPPLMKLSLWTRDGGRFAAIMMVALFDWAAFTSWYFWAQLYYQDYKGYTPVLTMVRLFPMFVVGVLCNVLMSFIVGHISLKWILAVGTTLTSCATLLFALIDPNASYWVFGFLGACFSVFGADFVFAGGTMFVASIVLPHEQSLSGALFQMMTQVGTALGVTISTIVFNRIRLSEVTHDGVAAPSTPGLQAYKGAQWTAFTFGILATVLVIVSLRGVGVISNKSGLDEPSSSEVTNLSKDDAHSQIPAEDPEKGNDAGGQAGESERFKRAVGT</sequence>
<reference evidence="1 2" key="1">
    <citation type="journal article" date="2019" name="Nat. Ecol. Evol.">
        <title>Megaphylogeny resolves global patterns of mushroom evolution.</title>
        <authorList>
            <person name="Varga T."/>
            <person name="Krizsan K."/>
            <person name="Foldi C."/>
            <person name="Dima B."/>
            <person name="Sanchez-Garcia M."/>
            <person name="Sanchez-Ramirez S."/>
            <person name="Szollosi G.J."/>
            <person name="Szarkandi J.G."/>
            <person name="Papp V."/>
            <person name="Albert L."/>
            <person name="Andreopoulos W."/>
            <person name="Angelini C."/>
            <person name="Antonin V."/>
            <person name="Barry K.W."/>
            <person name="Bougher N.L."/>
            <person name="Buchanan P."/>
            <person name="Buyck B."/>
            <person name="Bense V."/>
            <person name="Catcheside P."/>
            <person name="Chovatia M."/>
            <person name="Cooper J."/>
            <person name="Damon W."/>
            <person name="Desjardin D."/>
            <person name="Finy P."/>
            <person name="Geml J."/>
            <person name="Haridas S."/>
            <person name="Hughes K."/>
            <person name="Justo A."/>
            <person name="Karasinski D."/>
            <person name="Kautmanova I."/>
            <person name="Kiss B."/>
            <person name="Kocsube S."/>
            <person name="Kotiranta H."/>
            <person name="LaButti K.M."/>
            <person name="Lechner B.E."/>
            <person name="Liimatainen K."/>
            <person name="Lipzen A."/>
            <person name="Lukacs Z."/>
            <person name="Mihaltcheva S."/>
            <person name="Morgado L.N."/>
            <person name="Niskanen T."/>
            <person name="Noordeloos M.E."/>
            <person name="Ohm R.A."/>
            <person name="Ortiz-Santana B."/>
            <person name="Ovrebo C."/>
            <person name="Racz N."/>
            <person name="Riley R."/>
            <person name="Savchenko A."/>
            <person name="Shiryaev A."/>
            <person name="Soop K."/>
            <person name="Spirin V."/>
            <person name="Szebenyi C."/>
            <person name="Tomsovsky M."/>
            <person name="Tulloss R.E."/>
            <person name="Uehling J."/>
            <person name="Grigoriev I.V."/>
            <person name="Vagvolgyi C."/>
            <person name="Papp T."/>
            <person name="Martin F.M."/>
            <person name="Miettinen O."/>
            <person name="Hibbett D.S."/>
            <person name="Nagy L.G."/>
        </authorList>
    </citation>
    <scope>NUCLEOTIDE SEQUENCE [LARGE SCALE GENOMIC DNA]</scope>
    <source>
        <strain evidence="1 2">NL-1719</strain>
    </source>
</reference>
<dbReference type="Proteomes" id="UP000308600">
    <property type="component" value="Unassembled WGS sequence"/>
</dbReference>
<evidence type="ECO:0000313" key="1">
    <source>
        <dbReference type="EMBL" id="TFK64329.1"/>
    </source>
</evidence>
<dbReference type="EMBL" id="ML208479">
    <property type="protein sequence ID" value="TFK64329.1"/>
    <property type="molecule type" value="Genomic_DNA"/>
</dbReference>